<reference evidence="3 4" key="1">
    <citation type="submission" date="2019-02" db="EMBL/GenBank/DDBJ databases">
        <title>Deep-cultivation of Planctomycetes and their phenomic and genomic characterization uncovers novel biology.</title>
        <authorList>
            <person name="Wiegand S."/>
            <person name="Jogler M."/>
            <person name="Boedeker C."/>
            <person name="Pinto D."/>
            <person name="Vollmers J."/>
            <person name="Rivas-Marin E."/>
            <person name="Kohn T."/>
            <person name="Peeters S.H."/>
            <person name="Heuer A."/>
            <person name="Rast P."/>
            <person name="Oberbeckmann S."/>
            <person name="Bunk B."/>
            <person name="Jeske O."/>
            <person name="Meyerdierks A."/>
            <person name="Storesund J.E."/>
            <person name="Kallscheuer N."/>
            <person name="Luecker S."/>
            <person name="Lage O.M."/>
            <person name="Pohl T."/>
            <person name="Merkel B.J."/>
            <person name="Hornburger P."/>
            <person name="Mueller R.-W."/>
            <person name="Bruemmer F."/>
            <person name="Labrenz M."/>
            <person name="Spormann A.M."/>
            <person name="Op Den Camp H."/>
            <person name="Overmann J."/>
            <person name="Amann R."/>
            <person name="Jetten M.S.M."/>
            <person name="Mascher T."/>
            <person name="Medema M.H."/>
            <person name="Devos D.P."/>
            <person name="Kaster A.-K."/>
            <person name="Ovreas L."/>
            <person name="Rohde M."/>
            <person name="Galperin M.Y."/>
            <person name="Jogler C."/>
        </authorList>
    </citation>
    <scope>NUCLEOTIDE SEQUENCE [LARGE SCALE GENOMIC DNA]</scope>
    <source>
        <strain evidence="3 4">KOR34</strain>
    </source>
</reference>
<dbReference type="Gene3D" id="3.50.50.60">
    <property type="entry name" value="FAD/NAD(P)-binding domain"/>
    <property type="match status" value="1"/>
</dbReference>
<dbReference type="Gene3D" id="3.30.9.10">
    <property type="entry name" value="D-Amino Acid Oxidase, subunit A, domain 2"/>
    <property type="match status" value="1"/>
</dbReference>
<evidence type="ECO:0000313" key="3">
    <source>
        <dbReference type="EMBL" id="TWT35798.1"/>
    </source>
</evidence>
<dbReference type="InterPro" id="IPR036188">
    <property type="entry name" value="FAD/NAD-bd_sf"/>
</dbReference>
<dbReference type="SUPFAM" id="SSF54373">
    <property type="entry name" value="FAD-linked reductases, C-terminal domain"/>
    <property type="match status" value="1"/>
</dbReference>
<dbReference type="SUPFAM" id="SSF51905">
    <property type="entry name" value="FAD/NAD(P)-binding domain"/>
    <property type="match status" value="1"/>
</dbReference>
<dbReference type="OrthoDB" id="9794226at2"/>
<evidence type="ECO:0000313" key="4">
    <source>
        <dbReference type="Proteomes" id="UP000316714"/>
    </source>
</evidence>
<dbReference type="RefSeq" id="WP_146562202.1">
    <property type="nucleotide sequence ID" value="NZ_SIHJ01000001.1"/>
</dbReference>
<keyword evidence="4" id="KW-1185">Reference proteome</keyword>
<organism evidence="3 4">
    <name type="scientific">Posidoniimonas corsicana</name>
    <dbReference type="NCBI Taxonomy" id="1938618"/>
    <lineage>
        <taxon>Bacteria</taxon>
        <taxon>Pseudomonadati</taxon>
        <taxon>Planctomycetota</taxon>
        <taxon>Planctomycetia</taxon>
        <taxon>Pirellulales</taxon>
        <taxon>Lacipirellulaceae</taxon>
        <taxon>Posidoniimonas</taxon>
    </lineage>
</organism>
<evidence type="ECO:0000259" key="2">
    <source>
        <dbReference type="Pfam" id="PF01266"/>
    </source>
</evidence>
<sequence>MPARPQSCDVAVVGAGIIGLTIAEELLSRGLSVTVVDRQSAGREASWAGAGILPPGSRYSDHPALEELAAHSFRLNAELSQRLRELTSLDDGFWRCGAVYFASTPEQQRKFGDLFARWRSRDIRVDAVGEADLAELAPYASDRLKQLAAAGQAFHVPAEAQARNPRRLRAIVALCESWGGRLIEHDEVTSVDEAPQQVTLRLASGAVINAGRAVIASGAWASRFLPAAGSAAHVRPVRGQMLLLEGDHALANNLHVDSLYLAPRRDGRVLAGATVEEAAFDKSNTAEGCATLLDFVRGSGLGGLRLVRCWAGLRPATPDELPLIGPASDRVYIAAGHYRAGLQFACATAMLIREMMLGQPPSMDATPFRIDR</sequence>
<dbReference type="AlphaFoldDB" id="A0A5C5VB84"/>
<comment type="caution">
    <text evidence="3">The sequence shown here is derived from an EMBL/GenBank/DDBJ whole genome shotgun (WGS) entry which is preliminary data.</text>
</comment>
<proteinExistence type="predicted"/>
<evidence type="ECO:0000256" key="1">
    <source>
        <dbReference type="ARBA" id="ARBA00023002"/>
    </source>
</evidence>
<dbReference type="PANTHER" id="PTHR13847:SF289">
    <property type="entry name" value="GLYCINE OXIDASE"/>
    <property type="match status" value="1"/>
</dbReference>
<dbReference type="EMBL" id="SIHJ01000001">
    <property type="protein sequence ID" value="TWT35798.1"/>
    <property type="molecule type" value="Genomic_DNA"/>
</dbReference>
<dbReference type="GO" id="GO:0043799">
    <property type="term" value="F:glycine oxidase activity"/>
    <property type="evidence" value="ECO:0007669"/>
    <property type="project" value="UniProtKB-EC"/>
</dbReference>
<dbReference type="PANTHER" id="PTHR13847">
    <property type="entry name" value="SARCOSINE DEHYDROGENASE-RELATED"/>
    <property type="match status" value="1"/>
</dbReference>
<accession>A0A5C5VB84</accession>
<gene>
    <name evidence="3" type="primary">thiO</name>
    <name evidence="3" type="ORF">KOR34_06920</name>
</gene>
<dbReference type="Pfam" id="PF01266">
    <property type="entry name" value="DAO"/>
    <property type="match status" value="1"/>
</dbReference>
<feature type="domain" description="FAD dependent oxidoreductase" evidence="2">
    <location>
        <begin position="9"/>
        <end position="354"/>
    </location>
</feature>
<dbReference type="Proteomes" id="UP000316714">
    <property type="component" value="Unassembled WGS sequence"/>
</dbReference>
<dbReference type="GO" id="GO:0005737">
    <property type="term" value="C:cytoplasm"/>
    <property type="evidence" value="ECO:0007669"/>
    <property type="project" value="TreeGrafter"/>
</dbReference>
<dbReference type="InterPro" id="IPR006076">
    <property type="entry name" value="FAD-dep_OxRdtase"/>
</dbReference>
<protein>
    <submittedName>
        <fullName evidence="3">Glycine oxidase</fullName>
        <ecNumber evidence="3">1.4.3.19</ecNumber>
    </submittedName>
</protein>
<keyword evidence="1 3" id="KW-0560">Oxidoreductase</keyword>
<dbReference type="EC" id="1.4.3.19" evidence="3"/>
<name>A0A5C5VB84_9BACT</name>